<accession>A0A369UL53</accession>
<evidence type="ECO:0000313" key="2">
    <source>
        <dbReference type="EMBL" id="RDD80815.1"/>
    </source>
</evidence>
<sequence length="588" mass="65817">MALWPGASGKVRKPRSALTILYTLGHALKLMGLPEDGAFWSRIDRPQARKLLGKPGVNSLNTVAFYYGMGALPDGPSTAKRKGIQSRRDRLGEPEHSECPDNAKQWQPFPDTYTAEAGWRAVHMMSIVGPTLIDAIETAAFVPVRTTRADGAPLSKRSIQLIKKQAFDNVISTWDWRAPDGSALQDLPMPIHSRSQRSLEHSQPISWPPRSYFEAFSLLVILQSCHLWIVALSFASRHGELLSLRENCLRRETSDISTASLSTWKLDGIVGRSHEVPLPDIVVATLRQQVRLAKLAKRIANFDGDHLWVRLDTRGSPEERIGSPITNFARYLQGFNFAFDLTPLLENTNAHMHRFRKTLARIVALALVHAPKILMDVLGHRDEQMTVMRYILSDPGILVEIEEISRELIILKGVDAVGKLEQLQGKAARTLRERVAQHVKRLGKNALEPQNLREFVEAMTEHGAGWAIIGPGKVCTGFKKGGLCNDINGEANPHYCSTDCHNQLLLPDYERADGTFASSIVEAIDTIDYVVDHFLKSEKRGEEMLVAALSGQIRGLLGQWREVDQHFQNRHLLNPEVKKHFLQVVLLS</sequence>
<dbReference type="InterPro" id="IPR011010">
    <property type="entry name" value="DNA_brk_join_enz"/>
</dbReference>
<keyword evidence="3" id="KW-1185">Reference proteome</keyword>
<dbReference type="OrthoDB" id="8767990at2"/>
<dbReference type="GO" id="GO:0003677">
    <property type="term" value="F:DNA binding"/>
    <property type="evidence" value="ECO:0007669"/>
    <property type="project" value="InterPro"/>
</dbReference>
<evidence type="ECO:0000256" key="1">
    <source>
        <dbReference type="ARBA" id="ARBA00023172"/>
    </source>
</evidence>
<protein>
    <submittedName>
        <fullName evidence="2">Uncharacterized protein</fullName>
    </submittedName>
</protein>
<keyword evidence="1" id="KW-0233">DNA recombination</keyword>
<dbReference type="GO" id="GO:0015074">
    <property type="term" value="P:DNA integration"/>
    <property type="evidence" value="ECO:0007669"/>
    <property type="project" value="InterPro"/>
</dbReference>
<evidence type="ECO:0000313" key="3">
    <source>
        <dbReference type="Proteomes" id="UP000253782"/>
    </source>
</evidence>
<gene>
    <name evidence="2" type="ORF">DVJ77_15270</name>
</gene>
<name>A0A369UL53_9GAMM</name>
<proteinExistence type="predicted"/>
<dbReference type="SUPFAM" id="SSF56349">
    <property type="entry name" value="DNA breaking-rejoining enzymes"/>
    <property type="match status" value="1"/>
</dbReference>
<reference evidence="2 3" key="1">
    <citation type="submission" date="2018-07" db="EMBL/GenBank/DDBJ databases">
        <title>Dyella tabacisoli L4-6T, whole genome shotgun sequence.</title>
        <authorList>
            <person name="Zhou X.-K."/>
            <person name="Li W.-J."/>
            <person name="Duan Y.-Q."/>
        </authorList>
    </citation>
    <scope>NUCLEOTIDE SEQUENCE [LARGE SCALE GENOMIC DNA]</scope>
    <source>
        <strain evidence="2 3">L4-6</strain>
    </source>
</reference>
<dbReference type="AlphaFoldDB" id="A0A369UL53"/>
<dbReference type="Gene3D" id="1.10.443.10">
    <property type="entry name" value="Intergrase catalytic core"/>
    <property type="match status" value="1"/>
</dbReference>
<dbReference type="Proteomes" id="UP000253782">
    <property type="component" value="Unassembled WGS sequence"/>
</dbReference>
<dbReference type="EMBL" id="QQAH01000014">
    <property type="protein sequence ID" value="RDD80815.1"/>
    <property type="molecule type" value="Genomic_DNA"/>
</dbReference>
<dbReference type="GO" id="GO:0006310">
    <property type="term" value="P:DNA recombination"/>
    <property type="evidence" value="ECO:0007669"/>
    <property type="project" value="UniProtKB-KW"/>
</dbReference>
<organism evidence="2 3">
    <name type="scientific">Dyella tabacisoli</name>
    <dbReference type="NCBI Taxonomy" id="2282381"/>
    <lineage>
        <taxon>Bacteria</taxon>
        <taxon>Pseudomonadati</taxon>
        <taxon>Pseudomonadota</taxon>
        <taxon>Gammaproteobacteria</taxon>
        <taxon>Lysobacterales</taxon>
        <taxon>Rhodanobacteraceae</taxon>
        <taxon>Dyella</taxon>
    </lineage>
</organism>
<comment type="caution">
    <text evidence="2">The sequence shown here is derived from an EMBL/GenBank/DDBJ whole genome shotgun (WGS) entry which is preliminary data.</text>
</comment>
<dbReference type="InterPro" id="IPR013762">
    <property type="entry name" value="Integrase-like_cat_sf"/>
</dbReference>